<protein>
    <submittedName>
        <fullName evidence="1">Uncharacterized protein</fullName>
    </submittedName>
</protein>
<sequence>MFYAVNHLRAPLATLKPVLADSIATQNVIRRMVGVRTTRKVNASAINSIVEKTKGEGLAGTTAVVARAYLYLMLRNPTEAIAEINSVLPKVQDEALKRFAVGIRLRSHNEMLDMKEAALNVSGGATEAEVSDLRSKLQRDYKELVASSPGCWLVELAAAEYSLYTGASEELCNRFASIEKEILEYINTPIHVSELVATTDNTNEFCLIGFQASRARPGVRPEGVSAAVAEGMTNVMADPATAKVLEQAKKVFGGEVTEEEALELAMTLHEANVRHHFHDFFPTVTDHYDQWTSKAAQSAQQLIREALTPHNAGLKQEAIERIRASVPNKAFYDSEENLHALLRSAPKDRSIILSIREAFGPGPSTPISLSDQVVADAVESVHLAVVSSDTAAATGYARRGKEIAKALAKQLLYRTQVQKCVALAEMNHLQEAVEAVTPVINANEYVYMWRAFLARSRAYKGLGLITKADKDLKELNRLKQSLTERTPYEKE</sequence>
<evidence type="ECO:0000313" key="2">
    <source>
        <dbReference type="Proteomes" id="UP000063063"/>
    </source>
</evidence>
<dbReference type="KEGG" id="lpan:LPMP_290900"/>
<accession>A0A088RVV2</accession>
<organism evidence="1 2">
    <name type="scientific">Leishmania panamensis</name>
    <dbReference type="NCBI Taxonomy" id="5679"/>
    <lineage>
        <taxon>Eukaryota</taxon>
        <taxon>Discoba</taxon>
        <taxon>Euglenozoa</taxon>
        <taxon>Kinetoplastea</taxon>
        <taxon>Metakinetoplastina</taxon>
        <taxon>Trypanosomatida</taxon>
        <taxon>Trypanosomatidae</taxon>
        <taxon>Leishmaniinae</taxon>
        <taxon>Leishmania</taxon>
        <taxon>Leishmania guyanensis species complex</taxon>
    </lineage>
</organism>
<dbReference type="EMBL" id="CP009398">
    <property type="protein sequence ID" value="AIO00041.1"/>
    <property type="molecule type" value="Genomic_DNA"/>
</dbReference>
<dbReference type="RefSeq" id="XP_010700698.1">
    <property type="nucleotide sequence ID" value="XM_010702396.1"/>
</dbReference>
<dbReference type="VEuPathDB" id="TriTrypDB:LPAL13_000044600"/>
<dbReference type="eggNOG" id="ENOG502RXC8">
    <property type="taxonomic scope" value="Eukaryota"/>
</dbReference>
<dbReference type="OrthoDB" id="276985at2759"/>
<dbReference type="AlphaFoldDB" id="A0A088RVV2"/>
<dbReference type="VEuPathDB" id="TriTrypDB:LPMP_290900"/>
<proteinExistence type="predicted"/>
<gene>
    <name evidence="1" type="ORF">LPMP_290900</name>
</gene>
<name>A0A088RVV2_LEIPA</name>
<dbReference type="GeneID" id="22576854"/>
<dbReference type="Proteomes" id="UP000063063">
    <property type="component" value="Chromosome 29"/>
</dbReference>
<keyword evidence="2" id="KW-1185">Reference proteome</keyword>
<evidence type="ECO:0000313" key="1">
    <source>
        <dbReference type="EMBL" id="AIO00041.1"/>
    </source>
</evidence>
<reference evidence="1 2" key="1">
    <citation type="journal article" date="2015" name="Sci. Rep.">
        <title>The genome of Leishmania panamensis: insights into genomics of the L. (Viannia) subgenus.</title>
        <authorList>
            <person name="Llanes A."/>
            <person name="Restrepo C.M."/>
            <person name="Vecchio G.D."/>
            <person name="Anguizola F.J."/>
            <person name="Lleonart R."/>
        </authorList>
    </citation>
    <scope>NUCLEOTIDE SEQUENCE [LARGE SCALE GENOMIC DNA]</scope>
    <source>
        <strain evidence="1 2">MHOM/PA/94/PSC-1</strain>
    </source>
</reference>